<dbReference type="Gene3D" id="3.30.70.120">
    <property type="match status" value="1"/>
</dbReference>
<feature type="transmembrane region" description="Helical" evidence="6">
    <location>
        <begin position="143"/>
        <end position="165"/>
    </location>
</feature>
<dbReference type="AlphaFoldDB" id="A0A430B125"/>
<dbReference type="Pfam" id="PF10035">
    <property type="entry name" value="DUF2179"/>
    <property type="match status" value="1"/>
</dbReference>
<dbReference type="PIRSF" id="PIRSF006483">
    <property type="entry name" value="Membrane_protein_YitT"/>
    <property type="match status" value="1"/>
</dbReference>
<evidence type="ECO:0000256" key="1">
    <source>
        <dbReference type="ARBA" id="ARBA00004651"/>
    </source>
</evidence>
<dbReference type="Proteomes" id="UP000287605">
    <property type="component" value="Unassembled WGS sequence"/>
</dbReference>
<evidence type="ECO:0000256" key="5">
    <source>
        <dbReference type="ARBA" id="ARBA00023136"/>
    </source>
</evidence>
<feature type="domain" description="DUF2179" evidence="7">
    <location>
        <begin position="222"/>
        <end position="273"/>
    </location>
</feature>
<dbReference type="InterPro" id="IPR015867">
    <property type="entry name" value="N-reg_PII/ATP_PRibTrfase_C"/>
</dbReference>
<keyword evidence="5 6" id="KW-0472">Membrane</keyword>
<gene>
    <name evidence="8" type="ORF">CBF29_03795</name>
</gene>
<dbReference type="InterPro" id="IPR051461">
    <property type="entry name" value="UPF0750_membrane"/>
</dbReference>
<evidence type="ECO:0000256" key="6">
    <source>
        <dbReference type="SAM" id="Phobius"/>
    </source>
</evidence>
<evidence type="ECO:0000256" key="3">
    <source>
        <dbReference type="ARBA" id="ARBA00022692"/>
    </source>
</evidence>
<comment type="subcellular location">
    <subcellularLocation>
        <location evidence="1">Cell membrane</location>
        <topology evidence="1">Multi-pass membrane protein</topology>
    </subcellularLocation>
</comment>
<comment type="caution">
    <text evidence="8">The sequence shown here is derived from an EMBL/GenBank/DDBJ whole genome shotgun (WGS) entry which is preliminary data.</text>
</comment>
<evidence type="ECO:0000313" key="9">
    <source>
        <dbReference type="Proteomes" id="UP000287605"/>
    </source>
</evidence>
<feature type="transmembrane region" description="Helical" evidence="6">
    <location>
        <begin position="171"/>
        <end position="188"/>
    </location>
</feature>
<dbReference type="InterPro" id="IPR003740">
    <property type="entry name" value="YitT"/>
</dbReference>
<keyword evidence="3 6" id="KW-0812">Transmembrane</keyword>
<feature type="transmembrane region" description="Helical" evidence="6">
    <location>
        <begin position="81"/>
        <end position="99"/>
    </location>
</feature>
<evidence type="ECO:0000256" key="2">
    <source>
        <dbReference type="ARBA" id="ARBA00022475"/>
    </source>
</evidence>
<evidence type="ECO:0000256" key="4">
    <source>
        <dbReference type="ARBA" id="ARBA00022989"/>
    </source>
</evidence>
<dbReference type="OrthoDB" id="1758221at2"/>
<dbReference type="PANTHER" id="PTHR33545:SF9">
    <property type="entry name" value="UPF0750 MEMBRANE PROTEIN YITE"/>
    <property type="match status" value="1"/>
</dbReference>
<keyword evidence="9" id="KW-1185">Reference proteome</keyword>
<keyword evidence="4 6" id="KW-1133">Transmembrane helix</keyword>
<proteinExistence type="predicted"/>
<dbReference type="EMBL" id="NGKA01000004">
    <property type="protein sequence ID" value="RSU14016.1"/>
    <property type="molecule type" value="Genomic_DNA"/>
</dbReference>
<reference evidence="8 9" key="1">
    <citation type="submission" date="2017-05" db="EMBL/GenBank/DDBJ databases">
        <title>Vagococcus spp. assemblies.</title>
        <authorList>
            <person name="Gulvik C.A."/>
        </authorList>
    </citation>
    <scope>NUCLEOTIDE SEQUENCE [LARGE SCALE GENOMIC DNA]</scope>
    <source>
        <strain evidence="8 9">CCUG 51432</strain>
    </source>
</reference>
<evidence type="ECO:0000259" key="7">
    <source>
        <dbReference type="Pfam" id="PF10035"/>
    </source>
</evidence>
<protein>
    <recommendedName>
        <fullName evidence="7">DUF2179 domain-containing protein</fullName>
    </recommendedName>
</protein>
<dbReference type="Pfam" id="PF02588">
    <property type="entry name" value="YitT_membrane"/>
    <property type="match status" value="1"/>
</dbReference>
<dbReference type="RefSeq" id="WP_126807510.1">
    <property type="nucleotide sequence ID" value="NZ_NGKA01000004.1"/>
</dbReference>
<dbReference type="GO" id="GO:0005886">
    <property type="term" value="C:plasma membrane"/>
    <property type="evidence" value="ECO:0007669"/>
    <property type="project" value="UniProtKB-SubCell"/>
</dbReference>
<feature type="transmembrane region" description="Helical" evidence="6">
    <location>
        <begin position="55"/>
        <end position="74"/>
    </location>
</feature>
<sequence>MSKLKEQSLQLIKIAFAVLILGVSINMFLGPHHIAAGGVSGLGILLEIVLNIDRAVVVFALNVVMLILAAIFLGRKVFMNILYGSLMFPVALGIVPEIMVAQDRMLSMIFGSIIFGIGVAILYKIQASSGGTTIPPLIFEKYFHLNTSLGLLFSDALIVCFSLYVFGMEEFLFAIMSIAITSIVMMYIETGTNRKKAVMFVSDVATEKFRGKLQTVLPADLTLFDVRSCETPTNQEMILLVVSDKNYPKTKEIIQTIDPKAFIITYNVAEVSGLGFTYHPIQ</sequence>
<accession>A0A430B125</accession>
<name>A0A430B125_9ENTE</name>
<feature type="transmembrane region" description="Helical" evidence="6">
    <location>
        <begin position="105"/>
        <end position="123"/>
    </location>
</feature>
<evidence type="ECO:0000313" key="8">
    <source>
        <dbReference type="EMBL" id="RSU14016.1"/>
    </source>
</evidence>
<dbReference type="PANTHER" id="PTHR33545">
    <property type="entry name" value="UPF0750 MEMBRANE PROTEIN YITT-RELATED"/>
    <property type="match status" value="1"/>
</dbReference>
<keyword evidence="2" id="KW-1003">Cell membrane</keyword>
<dbReference type="InterPro" id="IPR019264">
    <property type="entry name" value="DUF2179"/>
</dbReference>
<organism evidence="8 9">
    <name type="scientific">Vagococcus elongatus</name>
    <dbReference type="NCBI Taxonomy" id="180344"/>
    <lineage>
        <taxon>Bacteria</taxon>
        <taxon>Bacillati</taxon>
        <taxon>Bacillota</taxon>
        <taxon>Bacilli</taxon>
        <taxon>Lactobacillales</taxon>
        <taxon>Enterococcaceae</taxon>
        <taxon>Vagococcus</taxon>
    </lineage>
</organism>
<feature type="transmembrane region" description="Helical" evidence="6">
    <location>
        <begin position="12"/>
        <end position="35"/>
    </location>
</feature>